<dbReference type="InterPro" id="IPR011386">
    <property type="entry name" value="Put_ATP-NAD_kin"/>
</dbReference>
<reference evidence="1 2" key="1">
    <citation type="journal article" date="2006" name="Genome Biol.">
        <title>Genomic analysis reveals that Pseudomonas aeruginosa virulence is combinatorial.</title>
        <authorList>
            <person name="Lee D.G."/>
            <person name="Urbach J.M."/>
            <person name="Wu G."/>
            <person name="Liberati N.T."/>
            <person name="Feinbaum R.L."/>
            <person name="Miyata S."/>
            <person name="Diggins L.T."/>
            <person name="He J."/>
            <person name="Saucier M."/>
            <person name="Deziel E."/>
            <person name="Friedman L."/>
            <person name="Li L."/>
            <person name="Grills G."/>
            <person name="Montgomery K."/>
            <person name="Kucherlapati R."/>
            <person name="Rahme L.G."/>
            <person name="Ausubel F.M."/>
        </authorList>
    </citation>
    <scope>NUCLEOTIDE SEQUENCE [LARGE SCALE GENOMIC DNA]</scope>
    <source>
        <strain evidence="1 2">UCBPP-PA14</strain>
    </source>
</reference>
<name>A0A0H2Z9E0_PSEAB</name>
<dbReference type="BioCyc" id="PAER208963:G1G74-3703-MONOMER"/>
<dbReference type="PANTHER" id="PTHR40697:SF2">
    <property type="entry name" value="ATP-NAD KINASE-RELATED"/>
    <property type="match status" value="1"/>
</dbReference>
<dbReference type="PIRSF" id="PIRSF016907">
    <property type="entry name" value="Kin_ATP-NAD"/>
    <property type="match status" value="1"/>
</dbReference>
<dbReference type="GO" id="GO:0006741">
    <property type="term" value="P:NADP+ biosynthetic process"/>
    <property type="evidence" value="ECO:0007669"/>
    <property type="project" value="InterPro"/>
</dbReference>
<dbReference type="PANTHER" id="PTHR40697">
    <property type="entry name" value="ACETOIN CATABOLISM PROTEIN X"/>
    <property type="match status" value="1"/>
</dbReference>
<dbReference type="Pfam" id="PF20143">
    <property type="entry name" value="NAD_kinase_C"/>
    <property type="match status" value="1"/>
</dbReference>
<dbReference type="AlphaFoldDB" id="A0A0H2Z9E0"/>
<accession>A0A0H2Z9E0</accession>
<dbReference type="Pfam" id="PF01513">
    <property type="entry name" value="NAD_kinase"/>
    <property type="match status" value="1"/>
</dbReference>
<dbReference type="GO" id="GO:0005524">
    <property type="term" value="F:ATP binding"/>
    <property type="evidence" value="ECO:0007669"/>
    <property type="project" value="UniProtKB-ARBA"/>
</dbReference>
<sequence>MDMFRLGLVVNPLAGLGGPVALKGSDGVAAEALARGAEPRALERTRIALECLLPLVEKIEFLTFPGAMGGELLERMGFRHRLLGEWQGAVSSAADTRLAVERLQEAGVALILFAGGDGTARDVAGVVREQQPVLGIPAGVKIHSGVYAISPRAAGELARRLVEGGLVRLASGEVRDLDEEALRAGRVAARWYGEMTVPEEGHFMQHVKQAGMESEELVLVDLADWLAESWEDGVRYVLGPGSTLHGLARNLGLETTLLGVDVLENGAVLARDVDEARLFELVDGHPAFLLVTAIGGQGHVIGRGNQQISPRVLRAIGLERMRVVATKRKLGTLGGRPLLVDSGDPVLDDSFPDAIRVWAGYKEELLYPLGYAKDQDTPAGA</sequence>
<organism evidence="1 2">
    <name type="scientific">Pseudomonas aeruginosa (strain UCBPP-PA14)</name>
    <dbReference type="NCBI Taxonomy" id="208963"/>
    <lineage>
        <taxon>Bacteria</taxon>
        <taxon>Pseudomonadati</taxon>
        <taxon>Pseudomonadota</taxon>
        <taxon>Gammaproteobacteria</taxon>
        <taxon>Pseudomonadales</taxon>
        <taxon>Pseudomonadaceae</taxon>
        <taxon>Pseudomonas</taxon>
    </lineage>
</organism>
<dbReference type="EMBL" id="CP000438">
    <property type="protein sequence ID" value="ABJ10752.1"/>
    <property type="molecule type" value="Genomic_DNA"/>
</dbReference>
<dbReference type="KEGG" id="pau:PA14_44160"/>
<gene>
    <name evidence="1" type="ordered locus">PA14_44160</name>
</gene>
<dbReference type="HOGENOM" id="CLU_064691_0_0_6"/>
<dbReference type="GO" id="GO:0051287">
    <property type="term" value="F:NAD binding"/>
    <property type="evidence" value="ECO:0007669"/>
    <property type="project" value="UniProtKB-ARBA"/>
</dbReference>
<proteinExistence type="predicted"/>
<evidence type="ECO:0000313" key="2">
    <source>
        <dbReference type="Proteomes" id="UP000000653"/>
    </source>
</evidence>
<dbReference type="InterPro" id="IPR039065">
    <property type="entry name" value="AcoX-like"/>
</dbReference>
<dbReference type="SUPFAM" id="SSF111331">
    <property type="entry name" value="NAD kinase/diacylglycerol kinase-like"/>
    <property type="match status" value="1"/>
</dbReference>
<dbReference type="InterPro" id="IPR016064">
    <property type="entry name" value="NAD/diacylglycerol_kinase_sf"/>
</dbReference>
<dbReference type="InterPro" id="IPR002504">
    <property type="entry name" value="NADK"/>
</dbReference>
<keyword evidence="1" id="KW-0808">Transferase</keyword>
<dbReference type="GO" id="GO:0003951">
    <property type="term" value="F:NAD+ kinase activity"/>
    <property type="evidence" value="ECO:0007669"/>
    <property type="project" value="InterPro"/>
</dbReference>
<keyword evidence="1" id="KW-0418">Kinase</keyword>
<dbReference type="RefSeq" id="WP_003140167.1">
    <property type="nucleotide sequence ID" value="NC_008463.1"/>
</dbReference>
<evidence type="ECO:0000313" key="1">
    <source>
        <dbReference type="EMBL" id="ABJ10752.1"/>
    </source>
</evidence>
<protein>
    <submittedName>
        <fullName evidence="1">Putative ATP-NAD kinase</fullName>
    </submittedName>
</protein>
<dbReference type="Proteomes" id="UP000000653">
    <property type="component" value="Chromosome"/>
</dbReference>